<dbReference type="InterPro" id="IPR011066">
    <property type="entry name" value="MscS_channel_C_sf"/>
</dbReference>
<dbReference type="Proteomes" id="UP000075635">
    <property type="component" value="Unassembled WGS sequence"/>
</dbReference>
<feature type="transmembrane region" description="Helical" evidence="8">
    <location>
        <begin position="12"/>
        <end position="32"/>
    </location>
</feature>
<comment type="caution">
    <text evidence="11">The sequence shown here is derived from an EMBL/GenBank/DDBJ whole genome shotgun (WGS) entry which is preliminary data.</text>
</comment>
<evidence type="ECO:0000256" key="8">
    <source>
        <dbReference type="SAM" id="Phobius"/>
    </source>
</evidence>
<dbReference type="InterPro" id="IPR010920">
    <property type="entry name" value="LSM_dom_sf"/>
</dbReference>
<dbReference type="GO" id="GO:0008381">
    <property type="term" value="F:mechanosensitive monoatomic ion channel activity"/>
    <property type="evidence" value="ECO:0007669"/>
    <property type="project" value="InterPro"/>
</dbReference>
<dbReference type="InterPro" id="IPR023408">
    <property type="entry name" value="MscS_beta-dom_sf"/>
</dbReference>
<dbReference type="InterPro" id="IPR045275">
    <property type="entry name" value="MscS_archaea/bacteria_type"/>
</dbReference>
<accession>A0A150SKD0</accession>
<dbReference type="GO" id="GO:0005886">
    <property type="term" value="C:plasma membrane"/>
    <property type="evidence" value="ECO:0007669"/>
    <property type="project" value="UniProtKB-SubCell"/>
</dbReference>
<evidence type="ECO:0000259" key="10">
    <source>
        <dbReference type="Pfam" id="PF21082"/>
    </source>
</evidence>
<evidence type="ECO:0000313" key="11">
    <source>
        <dbReference type="EMBL" id="KYF92933.1"/>
    </source>
</evidence>
<dbReference type="EMBL" id="JEMB01000864">
    <property type="protein sequence ID" value="KYF92933.1"/>
    <property type="molecule type" value="Genomic_DNA"/>
</dbReference>
<proteinExistence type="inferred from homology"/>
<dbReference type="Gene3D" id="3.30.70.100">
    <property type="match status" value="1"/>
</dbReference>
<evidence type="ECO:0000259" key="9">
    <source>
        <dbReference type="Pfam" id="PF00924"/>
    </source>
</evidence>
<dbReference type="InterPro" id="IPR049278">
    <property type="entry name" value="MS_channel_C"/>
</dbReference>
<evidence type="ECO:0000256" key="7">
    <source>
        <dbReference type="SAM" id="MobiDB-lite"/>
    </source>
</evidence>
<dbReference type="Pfam" id="PF21082">
    <property type="entry name" value="MS_channel_3rd"/>
    <property type="match status" value="1"/>
</dbReference>
<evidence type="ECO:0000256" key="2">
    <source>
        <dbReference type="ARBA" id="ARBA00008017"/>
    </source>
</evidence>
<sequence>MHRLAADLIASLPSIAIALAVFAAFHIAGRLLRSAIRRLAMKRRRNQNLGLVLGRLTQGAMFILGALVGCVIVFPNFTPAALLQFLGIGSVAIGFAFRDVLQNYLAGILLLLTEPFRIGDQVRFGSYEGTVEEIQTRATLLKTYDGRRVVIPNSELFTNSVVVNTAFEVRRMEYDVGIGYGDDIERAKALILEALRGVDGVLAEPAPDVLALELAASSVNLRVRWWIRPPRQHDALDARDQVLVAIKRALAEGGVDLPFPTTQVLFHDQTEETDGDRSRQREGWPAGKGAVPRPRGVARAPKGREAE</sequence>
<comment type="subcellular location">
    <subcellularLocation>
        <location evidence="1">Cell membrane</location>
        <topology evidence="1">Multi-pass membrane protein</topology>
    </subcellularLocation>
</comment>
<name>A0A150SKD0_SORCE</name>
<dbReference type="SUPFAM" id="SSF82861">
    <property type="entry name" value="Mechanosensitive channel protein MscS (YggB), transmembrane region"/>
    <property type="match status" value="1"/>
</dbReference>
<dbReference type="InterPro" id="IPR006685">
    <property type="entry name" value="MscS_channel_2nd"/>
</dbReference>
<dbReference type="PANTHER" id="PTHR30221:SF1">
    <property type="entry name" value="SMALL-CONDUCTANCE MECHANOSENSITIVE CHANNEL"/>
    <property type="match status" value="1"/>
</dbReference>
<reference evidence="11 12" key="1">
    <citation type="submission" date="2014-02" db="EMBL/GenBank/DDBJ databases">
        <title>The small core and large imbalanced accessory genome model reveals a collaborative survival strategy of Sorangium cellulosum strains in nature.</title>
        <authorList>
            <person name="Han K."/>
            <person name="Peng R."/>
            <person name="Blom J."/>
            <person name="Li Y.-Z."/>
        </authorList>
    </citation>
    <scope>NUCLEOTIDE SEQUENCE [LARGE SCALE GENOMIC DNA]</scope>
    <source>
        <strain evidence="11 12">So0011-07</strain>
    </source>
</reference>
<evidence type="ECO:0000256" key="5">
    <source>
        <dbReference type="ARBA" id="ARBA00022989"/>
    </source>
</evidence>
<dbReference type="SUPFAM" id="SSF82689">
    <property type="entry name" value="Mechanosensitive channel protein MscS (YggB), C-terminal domain"/>
    <property type="match status" value="1"/>
</dbReference>
<gene>
    <name evidence="11" type="ORF">BE17_12310</name>
</gene>
<protein>
    <submittedName>
        <fullName evidence="11">Mechanosensitive ion channel protein MscS</fullName>
    </submittedName>
</protein>
<feature type="region of interest" description="Disordered" evidence="7">
    <location>
        <begin position="266"/>
        <end position="307"/>
    </location>
</feature>
<keyword evidence="4 8" id="KW-0812">Transmembrane</keyword>
<dbReference type="SUPFAM" id="SSF50182">
    <property type="entry name" value="Sm-like ribonucleoproteins"/>
    <property type="match status" value="1"/>
</dbReference>
<keyword evidence="5 8" id="KW-1133">Transmembrane helix</keyword>
<keyword evidence="6 8" id="KW-0472">Membrane</keyword>
<feature type="domain" description="Mechanosensitive ion channel MscS C-terminal" evidence="10">
    <location>
        <begin position="173"/>
        <end position="256"/>
    </location>
</feature>
<organism evidence="11 12">
    <name type="scientific">Sorangium cellulosum</name>
    <name type="common">Polyangium cellulosum</name>
    <dbReference type="NCBI Taxonomy" id="56"/>
    <lineage>
        <taxon>Bacteria</taxon>
        <taxon>Pseudomonadati</taxon>
        <taxon>Myxococcota</taxon>
        <taxon>Polyangia</taxon>
        <taxon>Polyangiales</taxon>
        <taxon>Polyangiaceae</taxon>
        <taxon>Sorangium</taxon>
    </lineage>
</organism>
<evidence type="ECO:0000313" key="12">
    <source>
        <dbReference type="Proteomes" id="UP000075635"/>
    </source>
</evidence>
<evidence type="ECO:0000256" key="6">
    <source>
        <dbReference type="ARBA" id="ARBA00023136"/>
    </source>
</evidence>
<dbReference type="InterPro" id="IPR006686">
    <property type="entry name" value="MscS_channel_CS"/>
</dbReference>
<feature type="transmembrane region" description="Helical" evidence="8">
    <location>
        <begin position="52"/>
        <end position="74"/>
    </location>
</feature>
<evidence type="ECO:0000256" key="1">
    <source>
        <dbReference type="ARBA" id="ARBA00004651"/>
    </source>
</evidence>
<comment type="similarity">
    <text evidence="2">Belongs to the MscS (TC 1.A.23) family.</text>
</comment>
<dbReference type="Pfam" id="PF00924">
    <property type="entry name" value="MS_channel_2nd"/>
    <property type="match status" value="1"/>
</dbReference>
<feature type="transmembrane region" description="Helical" evidence="8">
    <location>
        <begin position="80"/>
        <end position="97"/>
    </location>
</feature>
<evidence type="ECO:0000256" key="4">
    <source>
        <dbReference type="ARBA" id="ARBA00022692"/>
    </source>
</evidence>
<feature type="domain" description="Mechanosensitive ion channel MscS" evidence="9">
    <location>
        <begin position="99"/>
        <end position="162"/>
    </location>
</feature>
<dbReference type="PANTHER" id="PTHR30221">
    <property type="entry name" value="SMALL-CONDUCTANCE MECHANOSENSITIVE CHANNEL"/>
    <property type="match status" value="1"/>
</dbReference>
<dbReference type="Gene3D" id="2.30.30.60">
    <property type="match status" value="1"/>
</dbReference>
<dbReference type="PROSITE" id="PS01246">
    <property type="entry name" value="UPF0003"/>
    <property type="match status" value="1"/>
</dbReference>
<keyword evidence="3" id="KW-1003">Cell membrane</keyword>
<dbReference type="Gene3D" id="1.10.287.1260">
    <property type="match status" value="1"/>
</dbReference>
<dbReference type="AlphaFoldDB" id="A0A150SKD0"/>
<dbReference type="InterPro" id="IPR011014">
    <property type="entry name" value="MscS_channel_TM-2"/>
</dbReference>
<evidence type="ECO:0000256" key="3">
    <source>
        <dbReference type="ARBA" id="ARBA00022475"/>
    </source>
</evidence>